<keyword evidence="1" id="KW-0472">Membrane</keyword>
<dbReference type="Proteomes" id="UP000463949">
    <property type="component" value="Chromosome"/>
</dbReference>
<protein>
    <submittedName>
        <fullName evidence="2">Short-chain fatty acid transporter</fullName>
    </submittedName>
</protein>
<keyword evidence="1" id="KW-0812">Transmembrane</keyword>
<dbReference type="EMBL" id="CP024621">
    <property type="protein sequence ID" value="QHD50943.1"/>
    <property type="molecule type" value="Genomic_DNA"/>
</dbReference>
<dbReference type="RefSeq" id="WP_159343187.1">
    <property type="nucleotide sequence ID" value="NZ_CP024621.1"/>
</dbReference>
<feature type="transmembrane region" description="Helical" evidence="1">
    <location>
        <begin position="302"/>
        <end position="322"/>
    </location>
</feature>
<feature type="transmembrane region" description="Helical" evidence="1">
    <location>
        <begin position="95"/>
        <end position="123"/>
    </location>
</feature>
<evidence type="ECO:0000313" key="3">
    <source>
        <dbReference type="Proteomes" id="UP000463949"/>
    </source>
</evidence>
<feature type="transmembrane region" description="Helical" evidence="1">
    <location>
        <begin position="181"/>
        <end position="200"/>
    </location>
</feature>
<name>A0A857GNP8_9GAMM</name>
<feature type="transmembrane region" description="Helical" evidence="1">
    <location>
        <begin position="414"/>
        <end position="435"/>
    </location>
</feature>
<reference evidence="2 3" key="1">
    <citation type="submission" date="2017-10" db="EMBL/GenBank/DDBJ databases">
        <title>Coral associated bacteria.</title>
        <authorList>
            <person name="Wang X."/>
        </authorList>
    </citation>
    <scope>NUCLEOTIDE SEQUENCE [LARGE SCALE GENOMIC DNA]</scope>
    <source>
        <strain evidence="2 3">SCSIO 43005</strain>
    </source>
</reference>
<evidence type="ECO:0000313" key="2">
    <source>
        <dbReference type="EMBL" id="QHD50943.1"/>
    </source>
</evidence>
<feature type="transmembrane region" description="Helical" evidence="1">
    <location>
        <begin position="20"/>
        <end position="38"/>
    </location>
</feature>
<feature type="transmembrane region" description="Helical" evidence="1">
    <location>
        <begin position="50"/>
        <end position="75"/>
    </location>
</feature>
<evidence type="ECO:0000256" key="1">
    <source>
        <dbReference type="SAM" id="Phobius"/>
    </source>
</evidence>
<accession>A0A857GNP8</accession>
<dbReference type="PANTHER" id="PTHR41983:SF2">
    <property type="entry name" value="SHORT-CHAIN FATTY ACID TRANSPORTER-RELATED"/>
    <property type="match status" value="1"/>
</dbReference>
<dbReference type="Pfam" id="PF02667">
    <property type="entry name" value="SCFA_trans"/>
    <property type="match status" value="1"/>
</dbReference>
<gene>
    <name evidence="2" type="ORF">CTT34_15260</name>
</gene>
<dbReference type="InterPro" id="IPR006160">
    <property type="entry name" value="SCFA_transpt_AtoE"/>
</dbReference>
<keyword evidence="1" id="KW-1133">Transmembrane helix</keyword>
<organism evidence="2 3">
    <name type="scientific">Vreelandella aquamarina</name>
    <dbReference type="NCBI Taxonomy" id="77097"/>
    <lineage>
        <taxon>Bacteria</taxon>
        <taxon>Pseudomonadati</taxon>
        <taxon>Pseudomonadota</taxon>
        <taxon>Gammaproteobacteria</taxon>
        <taxon>Oceanospirillales</taxon>
        <taxon>Halomonadaceae</taxon>
        <taxon>Vreelandella</taxon>
    </lineage>
</organism>
<feature type="transmembrane region" description="Helical" evidence="1">
    <location>
        <begin position="135"/>
        <end position="161"/>
    </location>
</feature>
<sequence>MLKLISKPAVKLVERYLPDPYIFVLLLTLIAAVAAIAVERQTPLAVLRMWGDGFWGLLTFSMQMLLVLVTGFMLASSPPVKRILQKIAGTAKSPGGAIILVTLVSLAASWINWGFGLVVGALFAKELARVIKVDYRLLVASAYSGFVVWHGGLAGSVPLTIATEGHFSADQIGVIGTGSTIFAFFNLAIVICLFIAVPLVNRMMLPDEKDSVYVDPKLLDDEPEPIGRITRPAEKLENSMPLALLVGVPGLLFLLDHFILRGGGLNLNVVNFMFLFLAIVLHRTPRNLLTSLNEAIKGGAGIVIQFPFYAGIMAIMVQSGLAQSMSEWLVSFATANSLPFWSFISAGIVNLFVPSGGGQWAVQAPVMLPAAEALGADIARVAMAVAWGDAWTNLLQPFWALPVLAIAGLKAKDIMGFCLIQLFITGIIISVGLVWF</sequence>
<dbReference type="PANTHER" id="PTHR41983">
    <property type="entry name" value="SHORT-CHAIN FATTY ACID TRANSPORTER-RELATED"/>
    <property type="match status" value="1"/>
</dbReference>
<dbReference type="AlphaFoldDB" id="A0A857GNP8"/>
<dbReference type="OrthoDB" id="9342495at2"/>
<dbReference type="KEGG" id="hmd:CTT34_15260"/>
<feature type="transmembrane region" description="Helical" evidence="1">
    <location>
        <begin position="328"/>
        <end position="353"/>
    </location>
</feature>
<dbReference type="GO" id="GO:0005886">
    <property type="term" value="C:plasma membrane"/>
    <property type="evidence" value="ECO:0007669"/>
    <property type="project" value="TreeGrafter"/>
</dbReference>
<feature type="transmembrane region" description="Helical" evidence="1">
    <location>
        <begin position="265"/>
        <end position="281"/>
    </location>
</feature>
<proteinExistence type="predicted"/>